<dbReference type="GO" id="GO:0042597">
    <property type="term" value="C:periplasmic space"/>
    <property type="evidence" value="ECO:0007669"/>
    <property type="project" value="UniProtKB-SubCell"/>
</dbReference>
<comment type="catalytic activity">
    <reaction evidence="1">
        <text>a beta-lactam + H2O = a substituted beta-amino acid</text>
        <dbReference type="Rhea" id="RHEA:20401"/>
        <dbReference type="ChEBI" id="CHEBI:15377"/>
        <dbReference type="ChEBI" id="CHEBI:35627"/>
        <dbReference type="ChEBI" id="CHEBI:140347"/>
        <dbReference type="EC" id="3.5.2.6"/>
    </reaction>
</comment>
<dbReference type="GO" id="GO:0017001">
    <property type="term" value="P:antibiotic catabolic process"/>
    <property type="evidence" value="ECO:0007669"/>
    <property type="project" value="InterPro"/>
</dbReference>
<organism evidence="15 16">
    <name type="scientific">Plebeiibacterium marinum</name>
    <dbReference type="NCBI Taxonomy" id="2992111"/>
    <lineage>
        <taxon>Bacteria</taxon>
        <taxon>Pseudomonadati</taxon>
        <taxon>Bacteroidota</taxon>
        <taxon>Bacteroidia</taxon>
        <taxon>Marinilabiliales</taxon>
        <taxon>Marinilabiliaceae</taxon>
        <taxon>Plebeiibacterium</taxon>
    </lineage>
</organism>
<keyword evidence="12" id="KW-0046">Antibiotic resistance</keyword>
<evidence type="ECO:0000256" key="2">
    <source>
        <dbReference type="ARBA" id="ARBA00001947"/>
    </source>
</evidence>
<protein>
    <recommendedName>
        <fullName evidence="6">beta-lactamase</fullName>
        <ecNumber evidence="6">3.5.2.6</ecNumber>
    </recommendedName>
</protein>
<comment type="cofactor">
    <cofactor evidence="2">
        <name>Zn(2+)</name>
        <dbReference type="ChEBI" id="CHEBI:29105"/>
    </cofactor>
</comment>
<dbReference type="InterPro" id="IPR050855">
    <property type="entry name" value="NDM-1-like"/>
</dbReference>
<dbReference type="SMART" id="SM00849">
    <property type="entry name" value="Lactamase_B"/>
    <property type="match status" value="1"/>
</dbReference>
<feature type="domain" description="Metallo-beta-lactamase" evidence="14">
    <location>
        <begin position="228"/>
        <end position="398"/>
    </location>
</feature>
<comment type="caution">
    <text evidence="15">The sequence shown here is derived from an EMBL/GenBank/DDBJ whole genome shotgun (WGS) entry which is preliminary data.</text>
</comment>
<keyword evidence="8 13" id="KW-0732">Signal</keyword>
<evidence type="ECO:0000256" key="4">
    <source>
        <dbReference type="ARBA" id="ARBA00005250"/>
    </source>
</evidence>
<dbReference type="InterPro" id="IPR036866">
    <property type="entry name" value="RibonucZ/Hydroxyglut_hydro"/>
</dbReference>
<dbReference type="AlphaFoldDB" id="A0AAE3SLL6"/>
<comment type="subcellular location">
    <subcellularLocation>
        <location evidence="3">Periplasm</location>
    </subcellularLocation>
</comment>
<feature type="signal peptide" evidence="13">
    <location>
        <begin position="1"/>
        <end position="21"/>
    </location>
</feature>
<dbReference type="PROSITE" id="PS00744">
    <property type="entry name" value="BETA_LACTAMASE_B_2"/>
    <property type="match status" value="1"/>
</dbReference>
<dbReference type="Proteomes" id="UP001207408">
    <property type="component" value="Unassembled WGS sequence"/>
</dbReference>
<dbReference type="GO" id="GO:0008270">
    <property type="term" value="F:zinc ion binding"/>
    <property type="evidence" value="ECO:0007669"/>
    <property type="project" value="InterPro"/>
</dbReference>
<dbReference type="PANTHER" id="PTHR42951:SF4">
    <property type="entry name" value="ACYL-COENZYME A THIOESTERASE MBLAC2"/>
    <property type="match status" value="1"/>
</dbReference>
<evidence type="ECO:0000256" key="1">
    <source>
        <dbReference type="ARBA" id="ARBA00001526"/>
    </source>
</evidence>
<evidence type="ECO:0000256" key="10">
    <source>
        <dbReference type="ARBA" id="ARBA00022801"/>
    </source>
</evidence>
<dbReference type="SUPFAM" id="SSF56281">
    <property type="entry name" value="Metallo-hydrolase/oxidoreductase"/>
    <property type="match status" value="1"/>
</dbReference>
<evidence type="ECO:0000256" key="6">
    <source>
        <dbReference type="ARBA" id="ARBA00012865"/>
    </source>
</evidence>
<dbReference type="PANTHER" id="PTHR42951">
    <property type="entry name" value="METALLO-BETA-LACTAMASE DOMAIN-CONTAINING"/>
    <property type="match status" value="1"/>
</dbReference>
<feature type="chain" id="PRO_5042235498" description="beta-lactamase" evidence="13">
    <location>
        <begin position="22"/>
        <end position="421"/>
    </location>
</feature>
<evidence type="ECO:0000313" key="16">
    <source>
        <dbReference type="Proteomes" id="UP001207408"/>
    </source>
</evidence>
<dbReference type="InterPro" id="IPR001018">
    <property type="entry name" value="Beta-lactamase_class-B_CS"/>
</dbReference>
<evidence type="ECO:0000256" key="9">
    <source>
        <dbReference type="ARBA" id="ARBA00022764"/>
    </source>
</evidence>
<dbReference type="EMBL" id="JAPDPI010000065">
    <property type="protein sequence ID" value="MCW3807847.1"/>
    <property type="molecule type" value="Genomic_DNA"/>
</dbReference>
<dbReference type="GO" id="GO:0008800">
    <property type="term" value="F:beta-lactamase activity"/>
    <property type="evidence" value="ECO:0007669"/>
    <property type="project" value="UniProtKB-EC"/>
</dbReference>
<evidence type="ECO:0000313" key="15">
    <source>
        <dbReference type="EMBL" id="MCW3807847.1"/>
    </source>
</evidence>
<dbReference type="GO" id="GO:0046677">
    <property type="term" value="P:response to antibiotic"/>
    <property type="evidence" value="ECO:0007669"/>
    <property type="project" value="UniProtKB-KW"/>
</dbReference>
<keyword evidence="16" id="KW-1185">Reference proteome</keyword>
<evidence type="ECO:0000256" key="11">
    <source>
        <dbReference type="ARBA" id="ARBA00022833"/>
    </source>
</evidence>
<gene>
    <name evidence="15" type="primary">bla</name>
    <name evidence="15" type="ORF">OM074_19640</name>
</gene>
<proteinExistence type="inferred from homology"/>
<dbReference type="InterPro" id="IPR058199">
    <property type="entry name" value="BlaB//VIM/IMP-1"/>
</dbReference>
<evidence type="ECO:0000256" key="12">
    <source>
        <dbReference type="ARBA" id="ARBA00023251"/>
    </source>
</evidence>
<comment type="subunit">
    <text evidence="5">Monomer.</text>
</comment>
<dbReference type="EC" id="3.5.2.6" evidence="6"/>
<comment type="similarity">
    <text evidence="4">Belongs to the metallo-beta-lactamase superfamily. Class-B beta-lactamase family.</text>
</comment>
<dbReference type="RefSeq" id="WP_301202324.1">
    <property type="nucleotide sequence ID" value="NZ_JAPDPI010000065.1"/>
</dbReference>
<name>A0AAE3SLL6_9BACT</name>
<keyword evidence="11" id="KW-0862">Zinc</keyword>
<dbReference type="NCBIfam" id="NF033088">
    <property type="entry name" value="bla_subclass_B1"/>
    <property type="match status" value="1"/>
</dbReference>
<evidence type="ECO:0000259" key="14">
    <source>
        <dbReference type="SMART" id="SM00849"/>
    </source>
</evidence>
<evidence type="ECO:0000256" key="13">
    <source>
        <dbReference type="SAM" id="SignalP"/>
    </source>
</evidence>
<reference evidence="15" key="1">
    <citation type="submission" date="2022-10" db="EMBL/GenBank/DDBJ databases">
        <authorList>
            <person name="Yu W.X."/>
        </authorList>
    </citation>
    <scope>NUCLEOTIDE SEQUENCE</scope>
    <source>
        <strain evidence="15">D04</strain>
    </source>
</reference>
<dbReference type="InterPro" id="IPR001279">
    <property type="entry name" value="Metallo-B-lactamas"/>
</dbReference>
<sequence length="421" mass="47726">MNAQKLKITCIIAVISFCITAQLPAQILPNEVIDAYFKAFNNASFEELTKITTNDITITEGDFVLCRSVDQLKTVFQWDSVFIPEYKILDFNQNGAVYDVVVSKMDDRVRFLHDIPLVSNIQFTIEEGKIKKQTIGTYSCFDMDTWRGRLKGLVSWIQQNHPDLNGFERDISPKGAINFIKSIRLYSNRELNTEERIFIDKDIQLIHLRDSVFIHETWTDSERWGRFSSNGMVITQHGKAIMVDTPMDNTKTERLYNYLKNKMGIEVVKLVPGHYHNDCIGGIEFLHSKGVQSLANILTVNKCIEEKLPVPRHSFTQKKIMDFMGLTVECAFYGGGHSFDNIVVWSPESKILFGGCLVKSQSSRGLGNLNDAVVDEWASTIEKIKAAFPETDIVVPGHGSHGGKDLLSHTIDLVKSHEQKE</sequence>
<evidence type="ECO:0000256" key="8">
    <source>
        <dbReference type="ARBA" id="ARBA00022729"/>
    </source>
</evidence>
<evidence type="ECO:0000256" key="3">
    <source>
        <dbReference type="ARBA" id="ARBA00004418"/>
    </source>
</evidence>
<evidence type="ECO:0000256" key="7">
    <source>
        <dbReference type="ARBA" id="ARBA00022723"/>
    </source>
</evidence>
<dbReference type="Gene3D" id="3.60.15.10">
    <property type="entry name" value="Ribonuclease Z/Hydroxyacylglutathione hydrolase-like"/>
    <property type="match status" value="1"/>
</dbReference>
<keyword evidence="7" id="KW-0479">Metal-binding</keyword>
<keyword evidence="10 15" id="KW-0378">Hydrolase</keyword>
<keyword evidence="9" id="KW-0574">Periplasm</keyword>
<evidence type="ECO:0000256" key="5">
    <source>
        <dbReference type="ARBA" id="ARBA00011245"/>
    </source>
</evidence>
<accession>A0AAE3SLL6</accession>